<feature type="transmembrane region" description="Helical" evidence="1">
    <location>
        <begin position="64"/>
        <end position="82"/>
    </location>
</feature>
<keyword evidence="3" id="KW-1185">Reference proteome</keyword>
<comment type="caution">
    <text evidence="2">The sequence shown here is derived from an EMBL/GenBank/DDBJ whole genome shotgun (WGS) entry which is preliminary data.</text>
</comment>
<dbReference type="RefSeq" id="WP_119330076.1">
    <property type="nucleotide sequence ID" value="NZ_JBHSJH010000002.1"/>
</dbReference>
<feature type="transmembrane region" description="Helical" evidence="1">
    <location>
        <begin position="39"/>
        <end position="59"/>
    </location>
</feature>
<keyword evidence="1" id="KW-1133">Transmembrane helix</keyword>
<keyword evidence="1" id="KW-0812">Transmembrane</keyword>
<feature type="transmembrane region" description="Helical" evidence="1">
    <location>
        <begin position="7"/>
        <end position="27"/>
    </location>
</feature>
<evidence type="ECO:0000313" key="2">
    <source>
        <dbReference type="EMBL" id="MFC4892723.1"/>
    </source>
</evidence>
<organism evidence="2 3">
    <name type="scientific">Pseudofrancisella aestuarii</name>
    <dbReference type="NCBI Taxonomy" id="2670347"/>
    <lineage>
        <taxon>Bacteria</taxon>
        <taxon>Pseudomonadati</taxon>
        <taxon>Pseudomonadota</taxon>
        <taxon>Gammaproteobacteria</taxon>
        <taxon>Thiotrichales</taxon>
        <taxon>Francisellaceae</taxon>
        <taxon>Pseudofrancisella</taxon>
    </lineage>
</organism>
<feature type="transmembrane region" description="Helical" evidence="1">
    <location>
        <begin position="94"/>
        <end position="111"/>
    </location>
</feature>
<evidence type="ECO:0000256" key="1">
    <source>
        <dbReference type="SAM" id="Phobius"/>
    </source>
</evidence>
<sequence length="200" mass="23519">MSILKLNIIRFCVAFISLFAVSYSIYYSGFNIFEVFAQFTYISNLSVIVILFLISFNFISDKNILFVLPQITLTYIIFALLLSKGIVNETPYSLVEHYFLPIYLLCDYFLFVKERAKIYKVLTVLVTYTVIYMIYMYSYGYFSGYYPYFFIDLTINPLWKVVATSIAIIILVYVIFFVIVAAKQAQNKIYKRFSDKRNTI</sequence>
<reference evidence="3" key="1">
    <citation type="journal article" date="2019" name="Int. J. Syst. Evol. Microbiol.">
        <title>The Global Catalogue of Microorganisms (GCM) 10K type strain sequencing project: providing services to taxonomists for standard genome sequencing and annotation.</title>
        <authorList>
            <consortium name="The Broad Institute Genomics Platform"/>
            <consortium name="The Broad Institute Genome Sequencing Center for Infectious Disease"/>
            <person name="Wu L."/>
            <person name="Ma J."/>
        </authorList>
    </citation>
    <scope>NUCLEOTIDE SEQUENCE [LARGE SCALE GENOMIC DNA]</scope>
    <source>
        <strain evidence="3">CGMCC 1.13718</strain>
    </source>
</reference>
<feature type="transmembrane region" description="Helical" evidence="1">
    <location>
        <begin position="158"/>
        <end position="182"/>
    </location>
</feature>
<gene>
    <name evidence="2" type="ORF">ACFPDQ_06630</name>
</gene>
<protein>
    <recommendedName>
        <fullName evidence="4">Pr6Pr family membrane protein</fullName>
    </recommendedName>
</protein>
<keyword evidence="1" id="KW-0472">Membrane</keyword>
<evidence type="ECO:0008006" key="4">
    <source>
        <dbReference type="Google" id="ProtNLM"/>
    </source>
</evidence>
<accession>A0ABV9TDN1</accession>
<evidence type="ECO:0000313" key="3">
    <source>
        <dbReference type="Proteomes" id="UP001595926"/>
    </source>
</evidence>
<dbReference type="EMBL" id="JBHSJH010000002">
    <property type="protein sequence ID" value="MFC4892723.1"/>
    <property type="molecule type" value="Genomic_DNA"/>
</dbReference>
<name>A0ABV9TDN1_9GAMM</name>
<feature type="transmembrane region" description="Helical" evidence="1">
    <location>
        <begin position="118"/>
        <end position="138"/>
    </location>
</feature>
<dbReference type="Proteomes" id="UP001595926">
    <property type="component" value="Unassembled WGS sequence"/>
</dbReference>
<proteinExistence type="predicted"/>